<reference evidence="5 6" key="1">
    <citation type="submission" date="2016-10" db="EMBL/GenBank/DDBJ databases">
        <authorList>
            <person name="de Groot N.N."/>
        </authorList>
    </citation>
    <scope>NUCLEOTIDE SEQUENCE [LARGE SCALE GENOMIC DNA]</scope>
    <source>
        <strain evidence="5 6">CGMCC 1.7666</strain>
    </source>
</reference>
<evidence type="ECO:0000256" key="3">
    <source>
        <dbReference type="ARBA" id="ARBA00022737"/>
    </source>
</evidence>
<evidence type="ECO:0000256" key="1">
    <source>
        <dbReference type="ARBA" id="ARBA00007274"/>
    </source>
</evidence>
<name>A0A1G5LHC7_9HYPH</name>
<dbReference type="EMBL" id="FMVJ01000018">
    <property type="protein sequence ID" value="SCZ12206.1"/>
    <property type="molecule type" value="Genomic_DNA"/>
</dbReference>
<dbReference type="CDD" id="cd03349">
    <property type="entry name" value="LbH_XAT"/>
    <property type="match status" value="1"/>
</dbReference>
<protein>
    <submittedName>
        <fullName evidence="5">Transferase hexapeptide (Six repeat-containing protein)</fullName>
    </submittedName>
</protein>
<dbReference type="AlphaFoldDB" id="A0A1G5LHC7"/>
<dbReference type="InterPro" id="IPR018357">
    <property type="entry name" value="Hexapep_transf_CS"/>
</dbReference>
<comment type="similarity">
    <text evidence="1">Belongs to the transferase hexapeptide repeat family.</text>
</comment>
<dbReference type="Gene3D" id="2.160.10.10">
    <property type="entry name" value="Hexapeptide repeat proteins"/>
    <property type="match status" value="1"/>
</dbReference>
<keyword evidence="6" id="KW-1185">Reference proteome</keyword>
<evidence type="ECO:0000256" key="2">
    <source>
        <dbReference type="ARBA" id="ARBA00022679"/>
    </source>
</evidence>
<dbReference type="Pfam" id="PF00132">
    <property type="entry name" value="Hexapep"/>
    <property type="match status" value="1"/>
</dbReference>
<evidence type="ECO:0000256" key="4">
    <source>
        <dbReference type="ARBA" id="ARBA00023315"/>
    </source>
</evidence>
<dbReference type="PANTHER" id="PTHR43300:SF11">
    <property type="entry name" value="ACETYLTRANSFERASE RV3034C-RELATED"/>
    <property type="match status" value="1"/>
</dbReference>
<dbReference type="GO" id="GO:0016746">
    <property type="term" value="F:acyltransferase activity"/>
    <property type="evidence" value="ECO:0007669"/>
    <property type="project" value="UniProtKB-KW"/>
</dbReference>
<dbReference type="InterPro" id="IPR001451">
    <property type="entry name" value="Hexapep"/>
</dbReference>
<evidence type="ECO:0000313" key="6">
    <source>
        <dbReference type="Proteomes" id="UP000199569"/>
    </source>
</evidence>
<gene>
    <name evidence="5" type="ORF">SAMN02927923_04314</name>
</gene>
<proteinExistence type="inferred from homology"/>
<evidence type="ECO:0000313" key="5">
    <source>
        <dbReference type="EMBL" id="SCZ12206.1"/>
    </source>
</evidence>
<sequence length="188" mass="20834">MGNVRIGRYVSIAAGVTIGMHNHPVDWLSSSRITHFPQMHEWHKFCGDGSPEVTAALRRPFSHACPITEIGNDVWIGQGVFIKSGVRIGDGAVIGARSVVVKDVEPYTIVAGSPAKPVRKRFPEPIVERLLTMRWWCYSLYDMAGVPFEDVPVALEMLEERVARGDLKEYQAPIYTAEDLATLFPVAA</sequence>
<dbReference type="SUPFAM" id="SSF51161">
    <property type="entry name" value="Trimeric LpxA-like enzymes"/>
    <property type="match status" value="1"/>
</dbReference>
<keyword evidence="4" id="KW-0012">Acyltransferase</keyword>
<organism evidence="5 6">
    <name type="scientific">Microvirga guangxiensis</name>
    <dbReference type="NCBI Taxonomy" id="549386"/>
    <lineage>
        <taxon>Bacteria</taxon>
        <taxon>Pseudomonadati</taxon>
        <taxon>Pseudomonadota</taxon>
        <taxon>Alphaproteobacteria</taxon>
        <taxon>Hyphomicrobiales</taxon>
        <taxon>Methylobacteriaceae</taxon>
        <taxon>Microvirga</taxon>
    </lineage>
</organism>
<keyword evidence="2 5" id="KW-0808">Transferase</keyword>
<accession>A0A1G5LHC7</accession>
<keyword evidence="3" id="KW-0677">Repeat</keyword>
<dbReference type="InterPro" id="IPR011004">
    <property type="entry name" value="Trimer_LpxA-like_sf"/>
</dbReference>
<dbReference type="Proteomes" id="UP000199569">
    <property type="component" value="Unassembled WGS sequence"/>
</dbReference>
<dbReference type="PANTHER" id="PTHR43300">
    <property type="entry name" value="ACETYLTRANSFERASE"/>
    <property type="match status" value="1"/>
</dbReference>
<dbReference type="STRING" id="549386.SAMN02927923_04314"/>
<dbReference type="PROSITE" id="PS00101">
    <property type="entry name" value="HEXAPEP_TRANSFERASES"/>
    <property type="match status" value="1"/>
</dbReference>
<dbReference type="InterPro" id="IPR050179">
    <property type="entry name" value="Trans_hexapeptide_repeat"/>
</dbReference>